<name>A0A0R2S7D9_9GAMM</name>
<comment type="subcellular location">
    <subcellularLocation>
        <location evidence="1">Cell membrane</location>
        <topology evidence="1">Multi-pass membrane protein</topology>
    </subcellularLocation>
</comment>
<evidence type="ECO:0000256" key="2">
    <source>
        <dbReference type="ARBA" id="ARBA00022692"/>
    </source>
</evidence>
<evidence type="ECO:0000256" key="1">
    <source>
        <dbReference type="ARBA" id="ARBA00004651"/>
    </source>
</evidence>
<accession>A0A0R2S7D9</accession>
<evidence type="ECO:0000256" key="5">
    <source>
        <dbReference type="SAM" id="Phobius"/>
    </source>
</evidence>
<dbReference type="PANTHER" id="PTHR43394:SF4">
    <property type="entry name" value="TOXIN SECRETION ABC TRANSPORTER ATP-BINDING PROTEIN"/>
    <property type="match status" value="1"/>
</dbReference>
<dbReference type="SUPFAM" id="SSF90123">
    <property type="entry name" value="ABC transporter transmembrane region"/>
    <property type="match status" value="1"/>
</dbReference>
<feature type="transmembrane region" description="Helical" evidence="5">
    <location>
        <begin position="144"/>
        <end position="161"/>
    </location>
</feature>
<dbReference type="InterPro" id="IPR039421">
    <property type="entry name" value="Type_1_exporter"/>
</dbReference>
<comment type="caution">
    <text evidence="7">The sequence shown here is derived from an EMBL/GenBank/DDBJ whole genome shotgun (WGS) entry which is preliminary data.</text>
</comment>
<dbReference type="Proteomes" id="UP000051934">
    <property type="component" value="Unassembled WGS sequence"/>
</dbReference>
<evidence type="ECO:0000256" key="4">
    <source>
        <dbReference type="ARBA" id="ARBA00023136"/>
    </source>
</evidence>
<keyword evidence="2 5" id="KW-0812">Transmembrane</keyword>
<dbReference type="GO" id="GO:0005524">
    <property type="term" value="F:ATP binding"/>
    <property type="evidence" value="ECO:0007669"/>
    <property type="project" value="InterPro"/>
</dbReference>
<protein>
    <recommendedName>
        <fullName evidence="6">ABC transmembrane type-1 domain-containing protein</fullName>
    </recommendedName>
</protein>
<dbReference type="AlphaFoldDB" id="A0A0R2S7D9"/>
<organism evidence="7 8">
    <name type="scientific">OM182 bacterium BACL3 MAG-120507-bin80</name>
    <dbReference type="NCBI Taxonomy" id="1655577"/>
    <lineage>
        <taxon>Bacteria</taxon>
        <taxon>Pseudomonadati</taxon>
        <taxon>Pseudomonadota</taxon>
        <taxon>Gammaproteobacteria</taxon>
        <taxon>OMG group</taxon>
        <taxon>OM182 clade</taxon>
    </lineage>
</organism>
<dbReference type="InterPro" id="IPR027417">
    <property type="entry name" value="P-loop_NTPase"/>
</dbReference>
<dbReference type="GO" id="GO:0005886">
    <property type="term" value="C:plasma membrane"/>
    <property type="evidence" value="ECO:0007669"/>
    <property type="project" value="UniProtKB-SubCell"/>
</dbReference>
<evidence type="ECO:0000313" key="8">
    <source>
        <dbReference type="Proteomes" id="UP000051934"/>
    </source>
</evidence>
<evidence type="ECO:0000259" key="6">
    <source>
        <dbReference type="PROSITE" id="PS50929"/>
    </source>
</evidence>
<sequence>MLPSILTNGFTFLLQAIIGFTVVSFYHFYFMLYCLALILLIWLIWRIWGWAAINTSFSLSQSKYDTASWLQSLAVTNESYRTTLNPTFAIEETDRLVSEHIACQVRHFRYTFAQLLSFLFLYAAASAILLGVGGWLVIAGELTLGQLVAAELIMLAILVGLPQVAGYLDSFFDVCAAVEEISRFREVETQLPAKATAVPVPKDFTAVFKAVKFSRFNRAKTFDFTLPAFASVRVLGDPISLKWLAELMRANYQPETGLITIGGIDNLEIDRQSLRESIKVIDRVTLLPMTISAYLDLFISPDSAHSKQQALTALGLDEDIARLHKGLGAKLSRSGWPLTQPQAIRLKLASALLAKPRLLVLGDIVDSVEIGVMEEVISLLKQQGTTLLYFTKRQDLDTFSHTLEIEPESQRLTDISAEANS</sequence>
<dbReference type="InterPro" id="IPR011527">
    <property type="entry name" value="ABC1_TM_dom"/>
</dbReference>
<evidence type="ECO:0000313" key="7">
    <source>
        <dbReference type="EMBL" id="KRO70805.1"/>
    </source>
</evidence>
<feature type="transmembrane region" description="Helical" evidence="5">
    <location>
        <begin position="115"/>
        <end position="138"/>
    </location>
</feature>
<dbReference type="SUPFAM" id="SSF52540">
    <property type="entry name" value="P-loop containing nucleoside triphosphate hydrolases"/>
    <property type="match status" value="1"/>
</dbReference>
<keyword evidence="3 5" id="KW-1133">Transmembrane helix</keyword>
<proteinExistence type="predicted"/>
<dbReference type="Gene3D" id="3.40.50.300">
    <property type="entry name" value="P-loop containing nucleotide triphosphate hydrolases"/>
    <property type="match status" value="1"/>
</dbReference>
<reference evidence="7 8" key="1">
    <citation type="submission" date="2015-10" db="EMBL/GenBank/DDBJ databases">
        <title>Metagenome-Assembled Genomes uncover a global brackish microbiome.</title>
        <authorList>
            <person name="Hugerth L.W."/>
            <person name="Larsson J."/>
            <person name="Alneberg J."/>
            <person name="Lindh M.V."/>
            <person name="Legrand C."/>
            <person name="Pinhassi J."/>
            <person name="Andersson A.F."/>
        </authorList>
    </citation>
    <scope>NUCLEOTIDE SEQUENCE [LARGE SCALE GENOMIC DNA]</scope>
    <source>
        <strain evidence="7">BACL4 MAG-120507-bin80</strain>
    </source>
</reference>
<dbReference type="GO" id="GO:0015421">
    <property type="term" value="F:ABC-type oligopeptide transporter activity"/>
    <property type="evidence" value="ECO:0007669"/>
    <property type="project" value="TreeGrafter"/>
</dbReference>
<feature type="domain" description="ABC transmembrane type-1" evidence="6">
    <location>
        <begin position="1"/>
        <end position="171"/>
    </location>
</feature>
<dbReference type="PANTHER" id="PTHR43394">
    <property type="entry name" value="ATP-DEPENDENT PERMEASE MDL1, MITOCHONDRIAL"/>
    <property type="match status" value="1"/>
</dbReference>
<gene>
    <name evidence="7" type="ORF">ABR69_11065</name>
</gene>
<feature type="transmembrane region" description="Helical" evidence="5">
    <location>
        <begin position="12"/>
        <end position="45"/>
    </location>
</feature>
<dbReference type="EMBL" id="LIBB01000291">
    <property type="protein sequence ID" value="KRO70805.1"/>
    <property type="molecule type" value="Genomic_DNA"/>
</dbReference>
<keyword evidence="4 5" id="KW-0472">Membrane</keyword>
<dbReference type="Gene3D" id="1.20.1560.10">
    <property type="entry name" value="ABC transporter type 1, transmembrane domain"/>
    <property type="match status" value="1"/>
</dbReference>
<evidence type="ECO:0000256" key="3">
    <source>
        <dbReference type="ARBA" id="ARBA00022989"/>
    </source>
</evidence>
<dbReference type="InterPro" id="IPR036640">
    <property type="entry name" value="ABC1_TM_sf"/>
</dbReference>
<dbReference type="PROSITE" id="PS50929">
    <property type="entry name" value="ABC_TM1F"/>
    <property type="match status" value="1"/>
</dbReference>